<evidence type="ECO:0000256" key="1">
    <source>
        <dbReference type="ARBA" id="ARBA00022723"/>
    </source>
</evidence>
<dbReference type="Proteomes" id="UP000007471">
    <property type="component" value="Chromosome"/>
</dbReference>
<dbReference type="InterPro" id="IPR000923">
    <property type="entry name" value="BlueCu_1"/>
</dbReference>
<gene>
    <name evidence="4" type="ordered locus">Mesci_2562</name>
</gene>
<keyword evidence="2" id="KW-0186">Copper</keyword>
<dbReference type="HOGENOM" id="CLU_084115_4_0_5"/>
<evidence type="ECO:0000313" key="5">
    <source>
        <dbReference type="Proteomes" id="UP000007471"/>
    </source>
</evidence>
<dbReference type="RefSeq" id="WP_013530384.1">
    <property type="nucleotide sequence ID" value="NC_014923.1"/>
</dbReference>
<sequence precursor="true">MSAKIDRRLALQIGALALSAAAFGEKRAFADGKVTQIKVGKSADGSMGFDPKEVTITAGDTVEWSNETTFEHTVTPDADSTGKFEGTDSLKPKQKYSTTIKASADPIHYHCDFHPTMKGTIIVK</sequence>
<dbReference type="InterPro" id="IPR008972">
    <property type="entry name" value="Cupredoxin"/>
</dbReference>
<accession>E8T7H8</accession>
<dbReference type="STRING" id="765698.Mesci_2562"/>
<name>E8T7H8_MESCW</name>
<dbReference type="GO" id="GO:0005507">
    <property type="term" value="F:copper ion binding"/>
    <property type="evidence" value="ECO:0007669"/>
    <property type="project" value="InterPro"/>
</dbReference>
<organism evidence="4 5">
    <name type="scientific">Mesorhizobium ciceri biovar biserrulae (strain HAMBI 2942 / LMG 23838 / WSM1271)</name>
    <dbReference type="NCBI Taxonomy" id="765698"/>
    <lineage>
        <taxon>Bacteria</taxon>
        <taxon>Pseudomonadati</taxon>
        <taxon>Pseudomonadota</taxon>
        <taxon>Alphaproteobacteria</taxon>
        <taxon>Hyphomicrobiales</taxon>
        <taxon>Phyllobacteriaceae</taxon>
        <taxon>Mesorhizobium</taxon>
    </lineage>
</organism>
<reference evidence="5" key="1">
    <citation type="submission" date="2011-01" db="EMBL/GenBank/DDBJ databases">
        <title>Complete sequence of chromosome of Mesorhizobium ciceri bv. biserrulae WSM1271.</title>
        <authorList>
            <person name="Lucas S."/>
            <person name="Copeland A."/>
            <person name="Lapidus A."/>
            <person name="Cheng J.-F."/>
            <person name="Goodwin L."/>
            <person name="Pitluck S."/>
            <person name="Teshima H."/>
            <person name="Detter J.C."/>
            <person name="Han C."/>
            <person name="Tapia R."/>
            <person name="Land M."/>
            <person name="Hauser L."/>
            <person name="Kyrpides N."/>
            <person name="Ivanova N."/>
            <person name="Nandasena K."/>
            <person name="Reeve W.G."/>
            <person name="Howieson J.G."/>
            <person name="O'Hara G."/>
            <person name="Tiwari R.P."/>
            <person name="Woyke T."/>
        </authorList>
    </citation>
    <scope>NUCLEOTIDE SEQUENCE [LARGE SCALE GENOMIC DNA]</scope>
    <source>
        <strain evidence="5">HAMBI 2942 / LMG 23838 / WSM1271</strain>
    </source>
</reference>
<dbReference type="EMBL" id="CP002447">
    <property type="protein sequence ID" value="ADV11701.1"/>
    <property type="molecule type" value="Genomic_DNA"/>
</dbReference>
<dbReference type="InterPro" id="IPR052721">
    <property type="entry name" value="ET_Amicyanin"/>
</dbReference>
<feature type="domain" description="Blue (type 1) copper" evidence="3">
    <location>
        <begin position="41"/>
        <end position="124"/>
    </location>
</feature>
<dbReference type="AlphaFoldDB" id="E8T7H8"/>
<protein>
    <submittedName>
        <fullName evidence="4">Blue (Type 1) copper domain protein</fullName>
    </submittedName>
</protein>
<dbReference type="PANTHER" id="PTHR36507:SF1">
    <property type="entry name" value="BLL1555 PROTEIN"/>
    <property type="match status" value="1"/>
</dbReference>
<evidence type="ECO:0000313" key="4">
    <source>
        <dbReference type="EMBL" id="ADV11701.1"/>
    </source>
</evidence>
<dbReference type="GeneID" id="90990134"/>
<evidence type="ECO:0000256" key="2">
    <source>
        <dbReference type="ARBA" id="ARBA00023008"/>
    </source>
</evidence>
<dbReference type="Gene3D" id="2.60.40.420">
    <property type="entry name" value="Cupredoxins - blue copper proteins"/>
    <property type="match status" value="1"/>
</dbReference>
<keyword evidence="1" id="KW-0479">Metal-binding</keyword>
<evidence type="ECO:0000259" key="3">
    <source>
        <dbReference type="Pfam" id="PF00127"/>
    </source>
</evidence>
<dbReference type="KEGG" id="mci:Mesci_2562"/>
<dbReference type="PANTHER" id="PTHR36507">
    <property type="entry name" value="BLL1555 PROTEIN"/>
    <property type="match status" value="1"/>
</dbReference>
<dbReference type="SUPFAM" id="SSF49503">
    <property type="entry name" value="Cupredoxins"/>
    <property type="match status" value="1"/>
</dbReference>
<dbReference type="InterPro" id="IPR006311">
    <property type="entry name" value="TAT_signal"/>
</dbReference>
<dbReference type="GO" id="GO:0009055">
    <property type="term" value="F:electron transfer activity"/>
    <property type="evidence" value="ECO:0007669"/>
    <property type="project" value="InterPro"/>
</dbReference>
<dbReference type="OrthoDB" id="9796416at2"/>
<dbReference type="Pfam" id="PF00127">
    <property type="entry name" value="Copper-bind"/>
    <property type="match status" value="1"/>
</dbReference>
<dbReference type="PROSITE" id="PS51318">
    <property type="entry name" value="TAT"/>
    <property type="match status" value="1"/>
</dbReference>
<proteinExistence type="predicted"/>